<proteinExistence type="predicted"/>
<dbReference type="CDD" id="cd00093">
    <property type="entry name" value="HTH_XRE"/>
    <property type="match status" value="1"/>
</dbReference>
<evidence type="ECO:0000313" key="3">
    <source>
        <dbReference type="Proteomes" id="UP000233786"/>
    </source>
</evidence>
<protein>
    <submittedName>
        <fullName evidence="2">Helix-turn-helix protein</fullName>
    </submittedName>
</protein>
<keyword evidence="3" id="KW-1185">Reference proteome</keyword>
<comment type="caution">
    <text evidence="2">The sequence shown here is derived from an EMBL/GenBank/DDBJ whole genome shotgun (WGS) entry which is preliminary data.</text>
</comment>
<evidence type="ECO:0000313" key="2">
    <source>
        <dbReference type="EMBL" id="PKW16203.1"/>
    </source>
</evidence>
<reference evidence="2" key="1">
    <citation type="submission" date="2017-12" db="EMBL/GenBank/DDBJ databases">
        <title>Sequencing the genomes of 1000 Actinobacteria strains.</title>
        <authorList>
            <person name="Klenk H.-P."/>
        </authorList>
    </citation>
    <scope>NUCLEOTIDE SEQUENCE [LARGE SCALE GENOMIC DNA]</scope>
    <source>
        <strain evidence="2">DSM 44228</strain>
    </source>
</reference>
<gene>
    <name evidence="2" type="ORF">A8926_4014</name>
</gene>
<dbReference type="SMART" id="SM00530">
    <property type="entry name" value="HTH_XRE"/>
    <property type="match status" value="1"/>
</dbReference>
<evidence type="ECO:0000259" key="1">
    <source>
        <dbReference type="PROSITE" id="PS50943"/>
    </source>
</evidence>
<dbReference type="Proteomes" id="UP000233786">
    <property type="component" value="Unassembled WGS sequence"/>
</dbReference>
<dbReference type="PROSITE" id="PS50943">
    <property type="entry name" value="HTH_CROC1"/>
    <property type="match status" value="1"/>
</dbReference>
<dbReference type="Gene3D" id="1.10.260.40">
    <property type="entry name" value="lambda repressor-like DNA-binding domains"/>
    <property type="match status" value="1"/>
</dbReference>
<dbReference type="InterPro" id="IPR010982">
    <property type="entry name" value="Lambda_DNA-bd_dom_sf"/>
</dbReference>
<dbReference type="SUPFAM" id="SSF47413">
    <property type="entry name" value="lambda repressor-like DNA-binding domains"/>
    <property type="match status" value="1"/>
</dbReference>
<dbReference type="InterPro" id="IPR001387">
    <property type="entry name" value="Cro/C1-type_HTH"/>
</dbReference>
<name>A0A2N3XZV4_SACSN</name>
<dbReference type="OrthoDB" id="3420984at2"/>
<sequence length="399" mass="43146">MPPAASGLTIGERVAMARKVAGLDQHALAQRASYSTSMVRAVEQGREPASPAFVAAVAKALNIEIQELYGQPYRDLLDDDGGVPGLAELRTLFAEGSYIQAVEPGPVGEIRNELELVRQMRQDDKARQAIARTPILLRQIRGMEESAISGEDREEALRLLAQAFANIGLMVYGFGWMTLATQAVDRMETAAENAGALDLLARAANYRSLLLLSYAAYDVGESLVDRSLNLLDQGPDTESILAVRGSAHLRGAILCARNSNESRAREHIAEARAIGAKIGRTPSTYDTSFGPGNVEIHDVAVSLEVGDPGRAARDGSALRIPADVHSTRAGHHWQDVARAWVLSGEHSKALKALNAARRVAPQQTRYHPQVHETARAIALAERRKSDSIANFTAWLGLKI</sequence>
<dbReference type="GO" id="GO:0003677">
    <property type="term" value="F:DNA binding"/>
    <property type="evidence" value="ECO:0007669"/>
    <property type="project" value="InterPro"/>
</dbReference>
<dbReference type="AlphaFoldDB" id="A0A2N3XZV4"/>
<organism evidence="2 3">
    <name type="scientific">Saccharopolyspora spinosa</name>
    <dbReference type="NCBI Taxonomy" id="60894"/>
    <lineage>
        <taxon>Bacteria</taxon>
        <taxon>Bacillati</taxon>
        <taxon>Actinomycetota</taxon>
        <taxon>Actinomycetes</taxon>
        <taxon>Pseudonocardiales</taxon>
        <taxon>Pseudonocardiaceae</taxon>
        <taxon>Saccharopolyspora</taxon>
    </lineage>
</organism>
<accession>A0A2N3XZV4</accession>
<dbReference type="EMBL" id="PJNB01000001">
    <property type="protein sequence ID" value="PKW16203.1"/>
    <property type="molecule type" value="Genomic_DNA"/>
</dbReference>
<dbReference type="Pfam" id="PF13560">
    <property type="entry name" value="HTH_31"/>
    <property type="match status" value="1"/>
</dbReference>
<feature type="domain" description="HTH cro/C1-type" evidence="1">
    <location>
        <begin position="14"/>
        <end position="68"/>
    </location>
</feature>
<dbReference type="STRING" id="994479.GCA_000194155_03211"/>